<keyword evidence="6" id="KW-1185">Reference proteome</keyword>
<gene>
    <name evidence="5" type="ORF">C8D82_13323</name>
</gene>
<dbReference type="PANTHER" id="PTHR30146:SF109">
    <property type="entry name" value="HTH-TYPE TRANSCRIPTIONAL REGULATOR GALS"/>
    <property type="match status" value="1"/>
</dbReference>
<dbReference type="Pfam" id="PF13377">
    <property type="entry name" value="Peripla_BP_3"/>
    <property type="match status" value="1"/>
</dbReference>
<evidence type="ECO:0000256" key="1">
    <source>
        <dbReference type="ARBA" id="ARBA00023015"/>
    </source>
</evidence>
<dbReference type="SUPFAM" id="SSF46785">
    <property type="entry name" value="Winged helix' DNA-binding domain"/>
    <property type="match status" value="1"/>
</dbReference>
<dbReference type="AlphaFoldDB" id="A0A2U1AK23"/>
<dbReference type="InterPro" id="IPR000524">
    <property type="entry name" value="Tscrpt_reg_HTH_GntR"/>
</dbReference>
<dbReference type="GeneID" id="78296707"/>
<comment type="caution">
    <text evidence="5">The sequence shown here is derived from an EMBL/GenBank/DDBJ whole genome shotgun (WGS) entry which is preliminary data.</text>
</comment>
<dbReference type="Gene3D" id="3.40.50.2300">
    <property type="match status" value="2"/>
</dbReference>
<protein>
    <submittedName>
        <fullName evidence="5">DNA-binding LacI/PurR family transcriptional regulator</fullName>
    </submittedName>
</protein>
<dbReference type="SMART" id="SM00345">
    <property type="entry name" value="HTH_GNTR"/>
    <property type="match status" value="1"/>
</dbReference>
<evidence type="ECO:0000259" key="4">
    <source>
        <dbReference type="PROSITE" id="PS50949"/>
    </source>
</evidence>
<dbReference type="InterPro" id="IPR036388">
    <property type="entry name" value="WH-like_DNA-bd_sf"/>
</dbReference>
<dbReference type="RefSeq" id="WP_116885432.1">
    <property type="nucleotide sequence ID" value="NZ_CABMMC010000269.1"/>
</dbReference>
<sequence length="352" mass="39318">MENGNKTDWLYRELRRRIALMRDGEAFPTVRELIAEYDLSQATVTAAVKRLKEKGLIEAFVGRGSFVRKESKAKPHLLLLQQNWESWNITHVRYELEQAAVRHGFELETVRFDYHSDICERLNDYTADLIILDSLTNDQLTSRQVTALTQSAVPVILCSYAVQIEGIRYVCGDNGSGGALAARYLAQHGHSKIGLLYCEPHVLTSEAVANSFDFVAATCGCEVTLLDCGMQPGDRPELPIREFAKRYAAGEYDFSAMFAISDNGALLAIREFEASGIAVPDTLSILGYGNVAMPGNERLTTVNTPRDRIAEEVMAMAGNLLNHRRNFKTQVNVLPVMVERRSVRTLPVFQVV</sequence>
<dbReference type="CDD" id="cd07377">
    <property type="entry name" value="WHTH_GntR"/>
    <property type="match status" value="1"/>
</dbReference>
<dbReference type="PANTHER" id="PTHR30146">
    <property type="entry name" value="LACI-RELATED TRANSCRIPTIONAL REPRESSOR"/>
    <property type="match status" value="1"/>
</dbReference>
<dbReference type="InterPro" id="IPR046335">
    <property type="entry name" value="LacI/GalR-like_sensor"/>
</dbReference>
<dbReference type="GO" id="GO:0003700">
    <property type="term" value="F:DNA-binding transcription factor activity"/>
    <property type="evidence" value="ECO:0007669"/>
    <property type="project" value="InterPro"/>
</dbReference>
<dbReference type="Gene3D" id="1.10.10.10">
    <property type="entry name" value="Winged helix-like DNA-binding domain superfamily/Winged helix DNA-binding domain"/>
    <property type="match status" value="1"/>
</dbReference>
<accession>A0A2U1AK23</accession>
<evidence type="ECO:0000256" key="3">
    <source>
        <dbReference type="ARBA" id="ARBA00023163"/>
    </source>
</evidence>
<organism evidence="5 6">
    <name type="scientific">Victivallis vadensis</name>
    <dbReference type="NCBI Taxonomy" id="172901"/>
    <lineage>
        <taxon>Bacteria</taxon>
        <taxon>Pseudomonadati</taxon>
        <taxon>Lentisphaerota</taxon>
        <taxon>Lentisphaeria</taxon>
        <taxon>Victivallales</taxon>
        <taxon>Victivallaceae</taxon>
        <taxon>Victivallis</taxon>
    </lineage>
</organism>
<dbReference type="SUPFAM" id="SSF53822">
    <property type="entry name" value="Periplasmic binding protein-like I"/>
    <property type="match status" value="1"/>
</dbReference>
<dbReference type="Proteomes" id="UP000245959">
    <property type="component" value="Unassembled WGS sequence"/>
</dbReference>
<reference evidence="5 6" key="1">
    <citation type="submission" date="2018-04" db="EMBL/GenBank/DDBJ databases">
        <title>Genomic Encyclopedia of Type Strains, Phase IV (KMG-IV): sequencing the most valuable type-strain genomes for metagenomic binning, comparative biology and taxonomic classification.</title>
        <authorList>
            <person name="Goeker M."/>
        </authorList>
    </citation>
    <scope>NUCLEOTIDE SEQUENCE [LARGE SCALE GENOMIC DNA]</scope>
    <source>
        <strain evidence="5 6">DSM 14823</strain>
    </source>
</reference>
<dbReference type="OrthoDB" id="9813468at2"/>
<dbReference type="InterPro" id="IPR036390">
    <property type="entry name" value="WH_DNA-bd_sf"/>
</dbReference>
<feature type="domain" description="HTH gntR-type" evidence="4">
    <location>
        <begin position="4"/>
        <end position="70"/>
    </location>
</feature>
<dbReference type="Pfam" id="PF00392">
    <property type="entry name" value="GntR"/>
    <property type="match status" value="1"/>
</dbReference>
<proteinExistence type="predicted"/>
<evidence type="ECO:0000313" key="5">
    <source>
        <dbReference type="EMBL" id="PVY36697.1"/>
    </source>
</evidence>
<dbReference type="GO" id="GO:0000976">
    <property type="term" value="F:transcription cis-regulatory region binding"/>
    <property type="evidence" value="ECO:0007669"/>
    <property type="project" value="TreeGrafter"/>
</dbReference>
<keyword evidence="2 5" id="KW-0238">DNA-binding</keyword>
<dbReference type="EMBL" id="QEKH01000033">
    <property type="protein sequence ID" value="PVY36697.1"/>
    <property type="molecule type" value="Genomic_DNA"/>
</dbReference>
<evidence type="ECO:0000256" key="2">
    <source>
        <dbReference type="ARBA" id="ARBA00023125"/>
    </source>
</evidence>
<dbReference type="PROSITE" id="PS50949">
    <property type="entry name" value="HTH_GNTR"/>
    <property type="match status" value="1"/>
</dbReference>
<name>A0A2U1AK23_9BACT</name>
<keyword evidence="3" id="KW-0804">Transcription</keyword>
<keyword evidence="1" id="KW-0805">Transcription regulation</keyword>
<dbReference type="InterPro" id="IPR028082">
    <property type="entry name" value="Peripla_BP_I"/>
</dbReference>
<evidence type="ECO:0000313" key="6">
    <source>
        <dbReference type="Proteomes" id="UP000245959"/>
    </source>
</evidence>